<protein>
    <recommendedName>
        <fullName evidence="4">Carbohydrate-binding module family 19 domain-containing protein</fullName>
    </recommendedName>
</protein>
<name>A0A9P6C2E1_9AGAR</name>
<sequence length="118" mass="11851">LATLSPVHSAPLRERDGGDFVKQNGLDAQNQNAQFATMKATDSCQDGSNACVTGSFAQCVGGKWMLQPCSGDLKCFALPLVNKAGTSLACDTEADANARIATALGTGATSGGAASSAP</sequence>
<evidence type="ECO:0000313" key="2">
    <source>
        <dbReference type="EMBL" id="KAF9446590.1"/>
    </source>
</evidence>
<comment type="caution">
    <text evidence="2">The sequence shown here is derived from an EMBL/GenBank/DDBJ whole genome shotgun (WGS) entry which is preliminary data.</text>
</comment>
<evidence type="ECO:0000256" key="1">
    <source>
        <dbReference type="SAM" id="MobiDB-lite"/>
    </source>
</evidence>
<organism evidence="2 3">
    <name type="scientific">Macrolepiota fuliginosa MF-IS2</name>
    <dbReference type="NCBI Taxonomy" id="1400762"/>
    <lineage>
        <taxon>Eukaryota</taxon>
        <taxon>Fungi</taxon>
        <taxon>Dikarya</taxon>
        <taxon>Basidiomycota</taxon>
        <taxon>Agaricomycotina</taxon>
        <taxon>Agaricomycetes</taxon>
        <taxon>Agaricomycetidae</taxon>
        <taxon>Agaricales</taxon>
        <taxon>Agaricineae</taxon>
        <taxon>Agaricaceae</taxon>
        <taxon>Macrolepiota</taxon>
    </lineage>
</organism>
<dbReference type="EMBL" id="MU151238">
    <property type="protein sequence ID" value="KAF9446590.1"/>
    <property type="molecule type" value="Genomic_DNA"/>
</dbReference>
<proteinExistence type="predicted"/>
<evidence type="ECO:0008006" key="4">
    <source>
        <dbReference type="Google" id="ProtNLM"/>
    </source>
</evidence>
<feature type="non-terminal residue" evidence="2">
    <location>
        <position position="1"/>
    </location>
</feature>
<gene>
    <name evidence="2" type="ORF">P691DRAFT_621014</name>
</gene>
<keyword evidence="3" id="KW-1185">Reference proteome</keyword>
<accession>A0A9P6C2E1</accession>
<dbReference type="OrthoDB" id="2362516at2759"/>
<dbReference type="AlphaFoldDB" id="A0A9P6C2E1"/>
<feature type="non-terminal residue" evidence="2">
    <location>
        <position position="118"/>
    </location>
</feature>
<evidence type="ECO:0000313" key="3">
    <source>
        <dbReference type="Proteomes" id="UP000807342"/>
    </source>
</evidence>
<dbReference type="Proteomes" id="UP000807342">
    <property type="component" value="Unassembled WGS sequence"/>
</dbReference>
<reference evidence="2" key="1">
    <citation type="submission" date="2020-11" db="EMBL/GenBank/DDBJ databases">
        <authorList>
            <consortium name="DOE Joint Genome Institute"/>
            <person name="Ahrendt S."/>
            <person name="Riley R."/>
            <person name="Andreopoulos W."/>
            <person name="Labutti K."/>
            <person name="Pangilinan J."/>
            <person name="Ruiz-Duenas F.J."/>
            <person name="Barrasa J.M."/>
            <person name="Sanchez-Garcia M."/>
            <person name="Camarero S."/>
            <person name="Miyauchi S."/>
            <person name="Serrano A."/>
            <person name="Linde D."/>
            <person name="Babiker R."/>
            <person name="Drula E."/>
            <person name="Ayuso-Fernandez I."/>
            <person name="Pacheco R."/>
            <person name="Padilla G."/>
            <person name="Ferreira P."/>
            <person name="Barriuso J."/>
            <person name="Kellner H."/>
            <person name="Castanera R."/>
            <person name="Alfaro M."/>
            <person name="Ramirez L."/>
            <person name="Pisabarro A.G."/>
            <person name="Kuo A."/>
            <person name="Tritt A."/>
            <person name="Lipzen A."/>
            <person name="He G."/>
            <person name="Yan M."/>
            <person name="Ng V."/>
            <person name="Cullen D."/>
            <person name="Martin F."/>
            <person name="Rosso M.-N."/>
            <person name="Henrissat B."/>
            <person name="Hibbett D."/>
            <person name="Martinez A.T."/>
            <person name="Grigoriev I.V."/>
        </authorList>
    </citation>
    <scope>NUCLEOTIDE SEQUENCE</scope>
    <source>
        <strain evidence="2">MF-IS2</strain>
    </source>
</reference>
<feature type="region of interest" description="Disordered" evidence="1">
    <location>
        <begin position="1"/>
        <end position="24"/>
    </location>
</feature>